<feature type="compositionally biased region" description="Polar residues" evidence="1">
    <location>
        <begin position="15"/>
        <end position="24"/>
    </location>
</feature>
<evidence type="ECO:0000313" key="3">
    <source>
        <dbReference type="RefSeq" id="XP_010244926.1"/>
    </source>
</evidence>
<dbReference type="InParanoid" id="A0A1U7ZAX9"/>
<evidence type="ECO:0000256" key="1">
    <source>
        <dbReference type="SAM" id="MobiDB-lite"/>
    </source>
</evidence>
<feature type="region of interest" description="Disordered" evidence="1">
    <location>
        <begin position="1"/>
        <end position="38"/>
    </location>
</feature>
<dbReference type="RefSeq" id="XP_010244926.1">
    <property type="nucleotide sequence ID" value="XM_010246624.2"/>
</dbReference>
<dbReference type="Proteomes" id="UP000189703">
    <property type="component" value="Unplaced"/>
</dbReference>
<dbReference type="CDD" id="cd22645">
    <property type="entry name" value="BIC1_CID"/>
    <property type="match status" value="1"/>
</dbReference>
<dbReference type="AlphaFoldDB" id="A0A1U7ZAX9"/>
<gene>
    <name evidence="3" type="primary">LOC104588614</name>
</gene>
<accession>A0A1U7ZAX9</accession>
<dbReference type="GO" id="GO:0009785">
    <property type="term" value="P:blue light signaling pathway"/>
    <property type="evidence" value="ECO:0007669"/>
    <property type="project" value="InterPro"/>
</dbReference>
<protein>
    <submittedName>
        <fullName evidence="3">Uncharacterized protein LOC104588614</fullName>
    </submittedName>
</protein>
<name>A0A1U7ZAX9_NELNU</name>
<dbReference type="KEGG" id="nnu:104588614"/>
<evidence type="ECO:0000313" key="2">
    <source>
        <dbReference type="Proteomes" id="UP000189703"/>
    </source>
</evidence>
<dbReference type="InterPro" id="IPR040374">
    <property type="entry name" value="BIC"/>
</dbReference>
<proteinExistence type="predicted"/>
<dbReference type="PANTHER" id="PTHR34207">
    <property type="entry name" value="PROTEIN BIC1"/>
    <property type="match status" value="1"/>
</dbReference>
<organism evidence="2 3">
    <name type="scientific">Nelumbo nucifera</name>
    <name type="common">Sacred lotus</name>
    <dbReference type="NCBI Taxonomy" id="4432"/>
    <lineage>
        <taxon>Eukaryota</taxon>
        <taxon>Viridiplantae</taxon>
        <taxon>Streptophyta</taxon>
        <taxon>Embryophyta</taxon>
        <taxon>Tracheophyta</taxon>
        <taxon>Spermatophyta</taxon>
        <taxon>Magnoliopsida</taxon>
        <taxon>Proteales</taxon>
        <taxon>Nelumbonaceae</taxon>
        <taxon>Nelumbo</taxon>
    </lineage>
</organism>
<dbReference type="eggNOG" id="ENOG502S7HB">
    <property type="taxonomic scope" value="Eukaryota"/>
</dbReference>
<dbReference type="GeneID" id="104588614"/>
<dbReference type="PANTHER" id="PTHR34207:SF2">
    <property type="entry name" value="PROTEIN BIC1"/>
    <property type="match status" value="1"/>
</dbReference>
<dbReference type="FunCoup" id="A0A1U7ZAX9">
    <property type="interactions" value="52"/>
</dbReference>
<dbReference type="OrthoDB" id="672067at2759"/>
<reference evidence="3" key="1">
    <citation type="submission" date="2025-08" db="UniProtKB">
        <authorList>
            <consortium name="RefSeq"/>
        </authorList>
    </citation>
    <scope>IDENTIFICATION</scope>
</reference>
<sequence>MSRRNRSNAGHRIPTPSSEPAKTQEQVEDRPVAESQCPSPTAVVNVVQKEPVNVDPSVPEVSGRERLKRHRIEMAGRVWIPEIWGQEDFLKDWIDSSAFNSSLVPNGLMSARAALIEESHRANSGKTLRNLVCNLLGNNQKGSLQCKEGFSIRNEDARTR</sequence>
<keyword evidence="2" id="KW-1185">Reference proteome</keyword>